<protein>
    <recommendedName>
        <fullName evidence="4">Ubiquitin-like domain-containing protein</fullName>
    </recommendedName>
</protein>
<sequence length="127" mass="13893">MLFLWCSWMGLGSVSGVSTFSASSCRTGLGLLAPGVQDARRLRGCGHAVASAIAPAEGKRCMLEITTEMTIRQLELVLTAMIARKEVDKQILQYDTLGLRTSWAQYSNSEASSVSLARYQRRSEALF</sequence>
<feature type="signal peptide" evidence="1">
    <location>
        <begin position="1"/>
        <end position="16"/>
    </location>
</feature>
<evidence type="ECO:0000313" key="2">
    <source>
        <dbReference type="EMBL" id="QRD05220.1"/>
    </source>
</evidence>
<reference evidence="3" key="1">
    <citation type="journal article" date="2021" name="BMC Genomics">
        <title>Chromosome-level genome assembly and manually-curated proteome of model necrotroph Parastagonospora nodorum Sn15 reveals a genome-wide trove of candidate effector homologs, and redundancy of virulence-related functions within an accessory chromosome.</title>
        <authorList>
            <person name="Bertazzoni S."/>
            <person name="Jones D.A.B."/>
            <person name="Phan H.T."/>
            <person name="Tan K.-C."/>
            <person name="Hane J.K."/>
        </authorList>
    </citation>
    <scope>NUCLEOTIDE SEQUENCE [LARGE SCALE GENOMIC DNA]</scope>
    <source>
        <strain evidence="3">SN15 / ATCC MYA-4574 / FGSC 10173)</strain>
    </source>
</reference>
<dbReference type="VEuPathDB" id="FungiDB:JI435_444210"/>
<name>A0A7U2FH76_PHANO</name>
<gene>
    <name evidence="2" type="ORF">JI435_444210</name>
</gene>
<accession>A0A7U2FH76</accession>
<keyword evidence="3" id="KW-1185">Reference proteome</keyword>
<evidence type="ECO:0000256" key="1">
    <source>
        <dbReference type="SAM" id="SignalP"/>
    </source>
</evidence>
<organism evidence="2 3">
    <name type="scientific">Phaeosphaeria nodorum (strain SN15 / ATCC MYA-4574 / FGSC 10173)</name>
    <name type="common">Glume blotch fungus</name>
    <name type="synonym">Parastagonospora nodorum</name>
    <dbReference type="NCBI Taxonomy" id="321614"/>
    <lineage>
        <taxon>Eukaryota</taxon>
        <taxon>Fungi</taxon>
        <taxon>Dikarya</taxon>
        <taxon>Ascomycota</taxon>
        <taxon>Pezizomycotina</taxon>
        <taxon>Dothideomycetes</taxon>
        <taxon>Pleosporomycetidae</taxon>
        <taxon>Pleosporales</taxon>
        <taxon>Pleosporineae</taxon>
        <taxon>Phaeosphaeriaceae</taxon>
        <taxon>Parastagonospora</taxon>
    </lineage>
</organism>
<dbReference type="AlphaFoldDB" id="A0A7U2FH76"/>
<feature type="chain" id="PRO_5031381880" description="Ubiquitin-like domain-containing protein" evidence="1">
    <location>
        <begin position="17"/>
        <end position="127"/>
    </location>
</feature>
<dbReference type="Proteomes" id="UP000663193">
    <property type="component" value="Chromosome 18"/>
</dbReference>
<evidence type="ECO:0000313" key="3">
    <source>
        <dbReference type="Proteomes" id="UP000663193"/>
    </source>
</evidence>
<keyword evidence="1" id="KW-0732">Signal</keyword>
<evidence type="ECO:0008006" key="4">
    <source>
        <dbReference type="Google" id="ProtNLM"/>
    </source>
</evidence>
<dbReference type="EMBL" id="CP069040">
    <property type="protein sequence ID" value="QRD05220.1"/>
    <property type="molecule type" value="Genomic_DNA"/>
</dbReference>
<proteinExistence type="predicted"/>